<evidence type="ECO:0000256" key="1">
    <source>
        <dbReference type="ARBA" id="ARBA00022617"/>
    </source>
</evidence>
<dbReference type="AlphaFoldDB" id="A0A135T6X7"/>
<evidence type="ECO:0000313" key="5">
    <source>
        <dbReference type="EMBL" id="KXH43903.1"/>
    </source>
</evidence>
<keyword evidence="4" id="KW-0812">Transmembrane</keyword>
<evidence type="ECO:0000256" key="3">
    <source>
        <dbReference type="ARBA" id="ARBA00023004"/>
    </source>
</evidence>
<protein>
    <submittedName>
        <fullName evidence="5">Cytochrome P450</fullName>
    </submittedName>
</protein>
<dbReference type="Gene3D" id="1.10.630.10">
    <property type="entry name" value="Cytochrome P450"/>
    <property type="match status" value="1"/>
</dbReference>
<sequence length="264" mass="29857">MPNLEFSGTGWVTRDNATITVGCIIAYLVIRTIYLVWFHPLAKYPGPKIAAVSNVWYGYQWLSGRYPWAMQRAFKEYGDVVRIAPNELVFITPKAYTDIYTSSINGRPGFVKSDMLDTGDKYEGLASERDIDKHRAARKQLAPAFSARSLKQYEPIIHADVDEFVEVLNNSPATEEGIDIAPWFERATCDLGGSITLGHNFRNIQSGQNHPILDSLLRIGHWATFRNVMRRFPLLYPFSYVFVGLEVQFGLEAGQRRGATTTPE</sequence>
<keyword evidence="4" id="KW-0472">Membrane</keyword>
<dbReference type="GO" id="GO:0016705">
    <property type="term" value="F:oxidoreductase activity, acting on paired donors, with incorporation or reduction of molecular oxygen"/>
    <property type="evidence" value="ECO:0007669"/>
    <property type="project" value="InterPro"/>
</dbReference>
<reference evidence="5 6" key="1">
    <citation type="submission" date="2014-02" db="EMBL/GenBank/DDBJ databases">
        <title>The genome sequence of Colletotrichum salicis CBS 607.94.</title>
        <authorList>
            <person name="Baroncelli R."/>
            <person name="Thon M.R."/>
        </authorList>
    </citation>
    <scope>NUCLEOTIDE SEQUENCE [LARGE SCALE GENOMIC DNA]</scope>
    <source>
        <strain evidence="5 6">CBS 607.94</strain>
    </source>
</reference>
<keyword evidence="4" id="KW-1133">Transmembrane helix</keyword>
<keyword evidence="3" id="KW-0408">Iron</keyword>
<dbReference type="GO" id="GO:0004497">
    <property type="term" value="F:monooxygenase activity"/>
    <property type="evidence" value="ECO:0007669"/>
    <property type="project" value="InterPro"/>
</dbReference>
<evidence type="ECO:0000313" key="6">
    <source>
        <dbReference type="Proteomes" id="UP000070121"/>
    </source>
</evidence>
<organism evidence="5 6">
    <name type="scientific">Colletotrichum salicis</name>
    <dbReference type="NCBI Taxonomy" id="1209931"/>
    <lineage>
        <taxon>Eukaryota</taxon>
        <taxon>Fungi</taxon>
        <taxon>Dikarya</taxon>
        <taxon>Ascomycota</taxon>
        <taxon>Pezizomycotina</taxon>
        <taxon>Sordariomycetes</taxon>
        <taxon>Hypocreomycetidae</taxon>
        <taxon>Glomerellales</taxon>
        <taxon>Glomerellaceae</taxon>
        <taxon>Colletotrichum</taxon>
        <taxon>Colletotrichum acutatum species complex</taxon>
    </lineage>
</organism>
<keyword evidence="2" id="KW-0479">Metal-binding</keyword>
<gene>
    <name evidence="5" type="ORF">CSAL01_01819</name>
</gene>
<dbReference type="SUPFAM" id="SSF48264">
    <property type="entry name" value="Cytochrome P450"/>
    <property type="match status" value="1"/>
</dbReference>
<dbReference type="GO" id="GO:0020037">
    <property type="term" value="F:heme binding"/>
    <property type="evidence" value="ECO:0007669"/>
    <property type="project" value="InterPro"/>
</dbReference>
<dbReference type="Pfam" id="PF00067">
    <property type="entry name" value="p450"/>
    <property type="match status" value="1"/>
</dbReference>
<evidence type="ECO:0000256" key="4">
    <source>
        <dbReference type="SAM" id="Phobius"/>
    </source>
</evidence>
<evidence type="ECO:0000256" key="2">
    <source>
        <dbReference type="ARBA" id="ARBA00022723"/>
    </source>
</evidence>
<dbReference type="GO" id="GO:0005506">
    <property type="term" value="F:iron ion binding"/>
    <property type="evidence" value="ECO:0007669"/>
    <property type="project" value="InterPro"/>
</dbReference>
<keyword evidence="6" id="KW-1185">Reference proteome</keyword>
<feature type="transmembrane region" description="Helical" evidence="4">
    <location>
        <begin position="17"/>
        <end position="38"/>
    </location>
</feature>
<keyword evidence="1" id="KW-0349">Heme</keyword>
<proteinExistence type="predicted"/>
<dbReference type="OrthoDB" id="4813061at2759"/>
<dbReference type="InterPro" id="IPR001128">
    <property type="entry name" value="Cyt_P450"/>
</dbReference>
<comment type="caution">
    <text evidence="5">The sequence shown here is derived from an EMBL/GenBank/DDBJ whole genome shotgun (WGS) entry which is preliminary data.</text>
</comment>
<dbReference type="STRING" id="1209931.A0A135T6X7"/>
<dbReference type="PANTHER" id="PTHR24305:SF161">
    <property type="entry name" value="P450, PUTATIVE (EUROFUNG)-RELATED"/>
    <property type="match status" value="1"/>
</dbReference>
<name>A0A135T6X7_9PEZI</name>
<dbReference type="Proteomes" id="UP000070121">
    <property type="component" value="Unassembled WGS sequence"/>
</dbReference>
<dbReference type="EMBL" id="JFFI01002087">
    <property type="protein sequence ID" value="KXH43903.1"/>
    <property type="molecule type" value="Genomic_DNA"/>
</dbReference>
<dbReference type="PANTHER" id="PTHR24305">
    <property type="entry name" value="CYTOCHROME P450"/>
    <property type="match status" value="1"/>
</dbReference>
<accession>A0A135T6X7</accession>
<dbReference type="InterPro" id="IPR036396">
    <property type="entry name" value="Cyt_P450_sf"/>
</dbReference>
<dbReference type="InterPro" id="IPR050121">
    <property type="entry name" value="Cytochrome_P450_monoxygenase"/>
</dbReference>